<evidence type="ECO:0000313" key="3">
    <source>
        <dbReference type="Proteomes" id="UP001152622"/>
    </source>
</evidence>
<feature type="compositionally biased region" description="Pro residues" evidence="1">
    <location>
        <begin position="1"/>
        <end position="11"/>
    </location>
</feature>
<dbReference type="Proteomes" id="UP001152622">
    <property type="component" value="Chromosome 13"/>
</dbReference>
<name>A0A9Q1ES38_SYNKA</name>
<dbReference type="EMBL" id="JAINUF010000013">
    <property type="protein sequence ID" value="KAJ8344016.1"/>
    <property type="molecule type" value="Genomic_DNA"/>
</dbReference>
<feature type="compositionally biased region" description="Basic and acidic residues" evidence="1">
    <location>
        <begin position="17"/>
        <end position="31"/>
    </location>
</feature>
<sequence length="75" mass="8681">MGRGPPPPPLPRRSLQPRREDADRRPPHEGRAFSLLEWLKPTSDPTDSAPVLQSALEHLERRGMLQHFLHYNHET</sequence>
<organism evidence="2 3">
    <name type="scientific">Synaphobranchus kaupii</name>
    <name type="common">Kaup's arrowtooth eel</name>
    <dbReference type="NCBI Taxonomy" id="118154"/>
    <lineage>
        <taxon>Eukaryota</taxon>
        <taxon>Metazoa</taxon>
        <taxon>Chordata</taxon>
        <taxon>Craniata</taxon>
        <taxon>Vertebrata</taxon>
        <taxon>Euteleostomi</taxon>
        <taxon>Actinopterygii</taxon>
        <taxon>Neopterygii</taxon>
        <taxon>Teleostei</taxon>
        <taxon>Anguilliformes</taxon>
        <taxon>Synaphobranchidae</taxon>
        <taxon>Synaphobranchus</taxon>
    </lineage>
</organism>
<keyword evidence="3" id="KW-1185">Reference proteome</keyword>
<dbReference type="AlphaFoldDB" id="A0A9Q1ES38"/>
<evidence type="ECO:0000313" key="2">
    <source>
        <dbReference type="EMBL" id="KAJ8344016.1"/>
    </source>
</evidence>
<gene>
    <name evidence="2" type="ORF">SKAU_G00313450</name>
</gene>
<reference evidence="2" key="1">
    <citation type="journal article" date="2023" name="Science">
        <title>Genome structures resolve the early diversification of teleost fishes.</title>
        <authorList>
            <person name="Parey E."/>
            <person name="Louis A."/>
            <person name="Montfort J."/>
            <person name="Bouchez O."/>
            <person name="Roques C."/>
            <person name="Iampietro C."/>
            <person name="Lluch J."/>
            <person name="Castinel A."/>
            <person name="Donnadieu C."/>
            <person name="Desvignes T."/>
            <person name="Floi Bucao C."/>
            <person name="Jouanno E."/>
            <person name="Wen M."/>
            <person name="Mejri S."/>
            <person name="Dirks R."/>
            <person name="Jansen H."/>
            <person name="Henkel C."/>
            <person name="Chen W.J."/>
            <person name="Zahm M."/>
            <person name="Cabau C."/>
            <person name="Klopp C."/>
            <person name="Thompson A.W."/>
            <person name="Robinson-Rechavi M."/>
            <person name="Braasch I."/>
            <person name="Lecointre G."/>
            <person name="Bobe J."/>
            <person name="Postlethwait J.H."/>
            <person name="Berthelot C."/>
            <person name="Roest Crollius H."/>
            <person name="Guiguen Y."/>
        </authorList>
    </citation>
    <scope>NUCLEOTIDE SEQUENCE</scope>
    <source>
        <strain evidence="2">WJC10195</strain>
    </source>
</reference>
<dbReference type="OrthoDB" id="5800476at2759"/>
<proteinExistence type="predicted"/>
<evidence type="ECO:0000256" key="1">
    <source>
        <dbReference type="SAM" id="MobiDB-lite"/>
    </source>
</evidence>
<comment type="caution">
    <text evidence="2">The sequence shown here is derived from an EMBL/GenBank/DDBJ whole genome shotgun (WGS) entry which is preliminary data.</text>
</comment>
<protein>
    <submittedName>
        <fullName evidence="2">Uncharacterized protein</fullName>
    </submittedName>
</protein>
<feature type="region of interest" description="Disordered" evidence="1">
    <location>
        <begin position="1"/>
        <end position="49"/>
    </location>
</feature>
<accession>A0A9Q1ES38</accession>